<dbReference type="HOGENOM" id="CLU_065038_1_0_6"/>
<keyword evidence="3 5" id="KW-0548">Nucleotidyltransferase</keyword>
<evidence type="ECO:0000256" key="4">
    <source>
        <dbReference type="ARBA" id="ARBA00022985"/>
    </source>
</evidence>
<dbReference type="RefSeq" id="WP_013516697.1">
    <property type="nucleotide sequence ID" value="NC_014909.2"/>
</dbReference>
<evidence type="ECO:0000256" key="3">
    <source>
        <dbReference type="ARBA" id="ARBA00022695"/>
    </source>
</evidence>
<dbReference type="NCBIfam" id="NF003952">
    <property type="entry name" value="PRK05450.1-5"/>
    <property type="match status" value="1"/>
</dbReference>
<comment type="catalytic activity">
    <reaction evidence="5">
        <text>3-deoxy-alpha-D-manno-oct-2-ulosonate + CTP = CMP-3-deoxy-beta-D-manno-octulosonate + diphosphate</text>
        <dbReference type="Rhea" id="RHEA:23448"/>
        <dbReference type="ChEBI" id="CHEBI:33019"/>
        <dbReference type="ChEBI" id="CHEBI:37563"/>
        <dbReference type="ChEBI" id="CHEBI:85986"/>
        <dbReference type="ChEBI" id="CHEBI:85987"/>
        <dbReference type="EC" id="2.7.7.38"/>
    </reaction>
</comment>
<dbReference type="FunFam" id="3.90.550.10:FF:000011">
    <property type="entry name" value="3-deoxy-manno-octulosonate cytidylyltransferase"/>
    <property type="match status" value="1"/>
</dbReference>
<dbReference type="SUPFAM" id="SSF53448">
    <property type="entry name" value="Nucleotide-diphospho-sugar transferases"/>
    <property type="match status" value="1"/>
</dbReference>
<organism evidence="6 7">
    <name type="scientific">Blochmanniella vafra (strain BVAF)</name>
    <dbReference type="NCBI Taxonomy" id="859654"/>
    <lineage>
        <taxon>Bacteria</taxon>
        <taxon>Pseudomonadati</taxon>
        <taxon>Pseudomonadota</taxon>
        <taxon>Gammaproteobacteria</taxon>
        <taxon>Enterobacterales</taxon>
        <taxon>Enterobacteriaceae</taxon>
        <taxon>ant endosymbionts</taxon>
        <taxon>Candidatus Blochmanniella</taxon>
    </lineage>
</organism>
<protein>
    <recommendedName>
        <fullName evidence="5">3-deoxy-manno-octulosonate cytidylyltransferase</fullName>
        <ecNumber evidence="5">2.7.7.38</ecNumber>
    </recommendedName>
    <alternativeName>
        <fullName evidence="5">CMP-2-keto-3-deoxyoctulosonic acid synthase</fullName>
        <shortName evidence="5">CKS</shortName>
        <shortName evidence="5">CMP-KDO synthase</shortName>
    </alternativeName>
</protein>
<name>E8Q678_BLOVB</name>
<comment type="function">
    <text evidence="5">Activates KDO (a required 8-carbon sugar) for incorporation into bacterial lipopolysaccharide in Gram-negative bacteria.</text>
</comment>
<dbReference type="GO" id="GO:0016020">
    <property type="term" value="C:membrane"/>
    <property type="evidence" value="ECO:0007669"/>
    <property type="project" value="UniProtKB-SubCell"/>
</dbReference>
<dbReference type="OrthoDB" id="9815559at2"/>
<evidence type="ECO:0000256" key="2">
    <source>
        <dbReference type="ARBA" id="ARBA00022679"/>
    </source>
</evidence>
<dbReference type="NCBIfam" id="TIGR00466">
    <property type="entry name" value="kdsB"/>
    <property type="match status" value="1"/>
</dbReference>
<evidence type="ECO:0000313" key="6">
    <source>
        <dbReference type="EMBL" id="ADV33772.1"/>
    </source>
</evidence>
<evidence type="ECO:0000313" key="7">
    <source>
        <dbReference type="Proteomes" id="UP000007464"/>
    </source>
</evidence>
<dbReference type="GO" id="GO:0008690">
    <property type="term" value="F:3-deoxy-manno-octulosonate cytidylyltransferase activity"/>
    <property type="evidence" value="ECO:0007669"/>
    <property type="project" value="UniProtKB-UniRule"/>
</dbReference>
<keyword evidence="2 5" id="KW-0808">Transferase</keyword>
<keyword evidence="7" id="KW-1185">Reference proteome</keyword>
<dbReference type="GO" id="GO:0033468">
    <property type="term" value="P:CMP-keto-3-deoxy-D-manno-octulosonic acid biosynthetic process"/>
    <property type="evidence" value="ECO:0007669"/>
    <property type="project" value="UniProtKB-UniRule"/>
</dbReference>
<dbReference type="AlphaFoldDB" id="E8Q678"/>
<dbReference type="PANTHER" id="PTHR42866">
    <property type="entry name" value="3-DEOXY-MANNO-OCTULOSONATE CYTIDYLYLTRANSFERASE"/>
    <property type="match status" value="1"/>
</dbReference>
<dbReference type="HAMAP" id="MF_00057">
    <property type="entry name" value="KdsB"/>
    <property type="match status" value="1"/>
</dbReference>
<dbReference type="Pfam" id="PF02348">
    <property type="entry name" value="CTP_transf_3"/>
    <property type="match status" value="1"/>
</dbReference>
<dbReference type="Proteomes" id="UP000007464">
    <property type="component" value="Chromosome"/>
</dbReference>
<comment type="subcellular location">
    <subcellularLocation>
        <location evidence="5">Cytoplasm</location>
    </subcellularLocation>
    <subcellularLocation>
        <location evidence="1">Membrane</location>
    </subcellularLocation>
</comment>
<dbReference type="PANTHER" id="PTHR42866:SF2">
    <property type="entry name" value="3-DEOXY-MANNO-OCTULOSONATE CYTIDYLYLTRANSFERASE, MITOCHONDRIAL"/>
    <property type="match status" value="1"/>
</dbReference>
<dbReference type="InterPro" id="IPR003329">
    <property type="entry name" value="Cytidylyl_trans"/>
</dbReference>
<dbReference type="STRING" id="859654.BVAF_379"/>
<evidence type="ECO:0000256" key="1">
    <source>
        <dbReference type="ARBA" id="ARBA00004370"/>
    </source>
</evidence>
<dbReference type="GO" id="GO:0005829">
    <property type="term" value="C:cytosol"/>
    <property type="evidence" value="ECO:0007669"/>
    <property type="project" value="TreeGrafter"/>
</dbReference>
<dbReference type="InterPro" id="IPR029044">
    <property type="entry name" value="Nucleotide-diphossugar_trans"/>
</dbReference>
<gene>
    <name evidence="5 6" type="primary">kdsB</name>
    <name evidence="6" type="ordered locus">BVAF_379</name>
</gene>
<dbReference type="UniPathway" id="UPA00030"/>
<accession>E8Q678</accession>
<dbReference type="EC" id="2.7.7.38" evidence="5"/>
<comment type="similarity">
    <text evidence="5">Belongs to the KdsB family.</text>
</comment>
<dbReference type="CDD" id="cd02517">
    <property type="entry name" value="CMP-KDO-Synthetase"/>
    <property type="match status" value="1"/>
</dbReference>
<dbReference type="UniPathway" id="UPA00358">
    <property type="reaction ID" value="UER00476"/>
</dbReference>
<dbReference type="EMBL" id="CP002189">
    <property type="protein sequence ID" value="ADV33772.1"/>
    <property type="molecule type" value="Genomic_DNA"/>
</dbReference>
<reference evidence="6 7" key="1">
    <citation type="journal article" date="2010" name="BMC Genomics">
        <title>Unprecedented loss of ammonia assimilation capability in a urease-encoding bacterial mutualist.</title>
        <authorList>
            <person name="Williams L.E."/>
            <person name="Wernegreen J.J."/>
        </authorList>
    </citation>
    <scope>NUCLEOTIDE SEQUENCE [LARGE SCALE GENOMIC DNA]</scope>
    <source>
        <strain evidence="6 7">BVAF</strain>
    </source>
</reference>
<proteinExistence type="inferred from homology"/>
<dbReference type="InterPro" id="IPR004528">
    <property type="entry name" value="KdsB"/>
</dbReference>
<keyword evidence="4 5" id="KW-0448">Lipopolysaccharide biosynthesis</keyword>
<dbReference type="Gene3D" id="3.90.550.10">
    <property type="entry name" value="Spore Coat Polysaccharide Biosynthesis Protein SpsA, Chain A"/>
    <property type="match status" value="1"/>
</dbReference>
<dbReference type="GO" id="GO:0009103">
    <property type="term" value="P:lipopolysaccharide biosynthetic process"/>
    <property type="evidence" value="ECO:0007669"/>
    <property type="project" value="UniProtKB-UniRule"/>
</dbReference>
<evidence type="ECO:0000256" key="5">
    <source>
        <dbReference type="HAMAP-Rule" id="MF_00057"/>
    </source>
</evidence>
<sequence>MNFIIIIPARFFSTRFPGKLLADIQGKPMIIRVIEQALTSQASKIIVAVDNIRIQQVIESEYSLLKDKVEVCLTKSTHKSGTERLLEVVTLHKFKDKQIIVHLQGDEPLISSFMIHQVVRSIYAVSKKNNIRVATLASPIKYYYEVKDCNIVKVVINMYNNALYFSRSMIPWVKENNYSGEIINSLWLRHIGVYAYRADFLQHYSQWDKSPLEEFENLEQLRVLWIGETIHVSIIHNNTSNIISVDTVESLKYVNKLFLKKQANK</sequence>
<dbReference type="KEGG" id="bva:BVAF_379"/>
<comment type="pathway">
    <text evidence="5">Bacterial outer membrane biogenesis; lipopolysaccharide biosynthesis.</text>
</comment>
<keyword evidence="5" id="KW-0963">Cytoplasm</keyword>
<comment type="pathway">
    <text evidence="5">Nucleotide-sugar biosynthesis; CMP-3-deoxy-D-manno-octulosonate biosynthesis; CMP-3-deoxy-D-manno-octulosonate from 3-deoxy-D-manno-octulosonate and CTP: step 1/1.</text>
</comment>